<feature type="domain" description="ATPase dynein-related AAA" evidence="2">
    <location>
        <begin position="100"/>
        <end position="259"/>
    </location>
</feature>
<dbReference type="SUPFAM" id="SSF53300">
    <property type="entry name" value="vWA-like"/>
    <property type="match status" value="1"/>
</dbReference>
<feature type="domain" description="ATPase dynein-related AAA" evidence="2">
    <location>
        <begin position="563"/>
        <end position="685"/>
    </location>
</feature>
<dbReference type="Gene3D" id="3.40.50.300">
    <property type="entry name" value="P-loop containing nucleotide triphosphate hydrolases"/>
    <property type="match status" value="2"/>
</dbReference>
<dbReference type="GO" id="GO:0016887">
    <property type="term" value="F:ATP hydrolysis activity"/>
    <property type="evidence" value="ECO:0007669"/>
    <property type="project" value="InterPro"/>
</dbReference>
<dbReference type="SUPFAM" id="SSF52540">
    <property type="entry name" value="P-loop containing nucleoside triphosphate hydrolases"/>
    <property type="match status" value="2"/>
</dbReference>
<accession>A0A316VGM7</accession>
<dbReference type="InParanoid" id="A0A316VGM7"/>
<name>A0A316VGM7_9BASI</name>
<dbReference type="STRING" id="1280837.A0A316VGM7"/>
<feature type="region of interest" description="Disordered" evidence="1">
    <location>
        <begin position="23"/>
        <end position="42"/>
    </location>
</feature>
<evidence type="ECO:0000313" key="3">
    <source>
        <dbReference type="EMBL" id="PWN36218.1"/>
    </source>
</evidence>
<protein>
    <recommendedName>
        <fullName evidence="2">ATPase dynein-related AAA domain-containing protein</fullName>
    </recommendedName>
</protein>
<proteinExistence type="predicted"/>
<evidence type="ECO:0000259" key="2">
    <source>
        <dbReference type="Pfam" id="PF07728"/>
    </source>
</evidence>
<dbReference type="PANTHER" id="PTHR21610:SF9">
    <property type="entry name" value="VON WILLEBRAND FACTOR A DOMAIN-CONTAINING PROTEIN 8"/>
    <property type="match status" value="1"/>
</dbReference>
<dbReference type="InterPro" id="IPR036465">
    <property type="entry name" value="vWFA_dom_sf"/>
</dbReference>
<dbReference type="Pfam" id="PF07728">
    <property type="entry name" value="AAA_5"/>
    <property type="match status" value="3"/>
</dbReference>
<feature type="domain" description="ATPase dynein-related AAA" evidence="2">
    <location>
        <begin position="894"/>
        <end position="1023"/>
    </location>
</feature>
<dbReference type="InterPro" id="IPR027417">
    <property type="entry name" value="P-loop_NTPase"/>
</dbReference>
<feature type="compositionally biased region" description="Gly residues" evidence="1">
    <location>
        <begin position="1202"/>
        <end position="1216"/>
    </location>
</feature>
<organism evidence="3 4">
    <name type="scientific">Meira miltonrushii</name>
    <dbReference type="NCBI Taxonomy" id="1280837"/>
    <lineage>
        <taxon>Eukaryota</taxon>
        <taxon>Fungi</taxon>
        <taxon>Dikarya</taxon>
        <taxon>Basidiomycota</taxon>
        <taxon>Ustilaginomycotina</taxon>
        <taxon>Exobasidiomycetes</taxon>
        <taxon>Exobasidiales</taxon>
        <taxon>Brachybasidiaceae</taxon>
        <taxon>Meira</taxon>
    </lineage>
</organism>
<dbReference type="GeneID" id="37020724"/>
<gene>
    <name evidence="3" type="ORF">FA14DRAFT_161034</name>
</gene>
<dbReference type="EMBL" id="KZ819603">
    <property type="protein sequence ID" value="PWN36218.1"/>
    <property type="molecule type" value="Genomic_DNA"/>
</dbReference>
<dbReference type="PANTHER" id="PTHR21610">
    <property type="entry name" value="VON WILLEBRAND FACTOR A DOMAIN-CONTAINING PROTEIN 8"/>
    <property type="match status" value="1"/>
</dbReference>
<dbReference type="RefSeq" id="XP_025356520.1">
    <property type="nucleotide sequence ID" value="XM_025498943.1"/>
</dbReference>
<sequence>MSSNKKDTQSSLARLAALGRQLIPSKPFTTQADQAGEGKQDQERQLLGTLRLGPSVELPVYAPSDPSRLPDDRILLSLEDPVTVESLEWMAKKYALGQDMFLLSQPGPYARRLALTFAALLQSPFEYVALHRDVGEAELLQTRNLEKGGNLSYSDGPVVRAMKTGGILILEGVERAERNVLPLLNNILENREQDLPDGTSLVPANRIERARQEEALKTGQKASSISRFQAVDPNFRVIALGLPTPPYKGNPLDPPFRSRYQARWVEGVVPSSLESNTGLEGQSAELASALKTRFFEWAALLRLHATAARGSDLLPPASQLPNVPSTALSLLDDLISRFPPAQALPEPPEIKLTEEEQNLVNITKAPRDGALTVPERTRDQIQAREAQQLKKVQDANKPAENATLAPSTVTALGAGYPMLHTLDKAKRRLATELIWSLGLDKGVGIGSEDALVGTGMIGYKVVAIDRIGEREAKITFEQASSGHRASGNVPCGPLPFATLPQLNDVQSTAGDILITPRLYSILSAMLQLHALGRDICLLPSAMGASSDDAAIQAMQASSSTSTSIQLFASLLGYRVESLWLYKDIGGTELVMRRATTPDGSTTWEPAPLLRGALDACVVHLAGIDVLGYTLGSLSRLTQDRQMELWLGGRAALPGSKLPQVETKDDVGLGKLTTIDPSFRIIATTAASKSDWLNEEASTMFGFVQPNPMSAAEERKVIETRTNCPQEQLDVLLAFAARYRALSRDPSLGLSKSRRLGTRALIRMANRIARFPDSTDMYTLVVRNLLVDFLPRTTKELVQRVLEESGLRPRGAEGAFQFRPQEWLADPAIEGDHLIFDDQNASDIEPVRVPVYKVDEKDAQGKHLIPNLGNSFYNNNTQSLILRDLAIDLQVMGEHLLLMGNQGTGKNKVIDRIVELLGRPREYMQLHRDSTVAQILQLVELKDGQLRFLESPLVRAIRLGRVAVIDEADKCSAAVTAVFKSLAERGELTLPDGRRVRPNNTPGSSEDVVVHPDFRLVLLANRPGFPFLGNAFLEVLGEGFSCYAVGNPDLESEVRLLKQAAPSVDEGLIRKLDLAFHDLRDAFDAGLVTYPYSLRELLHIVRHLHNYPDESLTDVLLNTLTFDLHRSEAIKFVYETLRRRGLEVEGLTLAEIRERAEEKKKNAGMVAGRIAFDPKKAGKDTNLSEPKEGKTDPDNKPHHGGNQWKGGTGGRDTAGLGGRGGFERHYAGHEIKQISEDLKKDVPDHIKEQARAMAQKALAEKLADQGLTAHEGATYQKYKMELMPQIQHLVNVLNDLQANAKERTWLTRQQEGELDERRLTNALTGERSVFKRRQEAPPEIGAPQTKPKRIRFLVDLSASMYSMQYDGRLEREIKTMLMIMEAFSHVPKEKFVYDIVGHHGESSHVQMTQASKPPESIGERWKVLRDSDATMTYVMSGDSTLEAIEWSCRDISKQEADDYFVIALSDANLTRYGITINSLEKVMKSNEKVKCALVCLDRGEEGKELAKRLPGKAYQVREMRALPQVLSSILTTMLDQ</sequence>
<reference evidence="3 4" key="1">
    <citation type="journal article" date="2018" name="Mol. Biol. Evol.">
        <title>Broad Genomic Sampling Reveals a Smut Pathogenic Ancestry of the Fungal Clade Ustilaginomycotina.</title>
        <authorList>
            <person name="Kijpornyongpan T."/>
            <person name="Mondo S.J."/>
            <person name="Barry K."/>
            <person name="Sandor L."/>
            <person name="Lee J."/>
            <person name="Lipzen A."/>
            <person name="Pangilinan J."/>
            <person name="LaButti K."/>
            <person name="Hainaut M."/>
            <person name="Henrissat B."/>
            <person name="Grigoriev I.V."/>
            <person name="Spatafora J.W."/>
            <person name="Aime M.C."/>
        </authorList>
    </citation>
    <scope>NUCLEOTIDE SEQUENCE [LARGE SCALE GENOMIC DNA]</scope>
    <source>
        <strain evidence="3 4">MCA 3882</strain>
    </source>
</reference>
<evidence type="ECO:0000256" key="1">
    <source>
        <dbReference type="SAM" id="MobiDB-lite"/>
    </source>
</evidence>
<dbReference type="GO" id="GO:0005737">
    <property type="term" value="C:cytoplasm"/>
    <property type="evidence" value="ECO:0007669"/>
    <property type="project" value="TreeGrafter"/>
</dbReference>
<feature type="compositionally biased region" description="Basic and acidic residues" evidence="1">
    <location>
        <begin position="1184"/>
        <end position="1196"/>
    </location>
</feature>
<evidence type="ECO:0000313" key="4">
    <source>
        <dbReference type="Proteomes" id="UP000245771"/>
    </source>
</evidence>
<dbReference type="Proteomes" id="UP000245771">
    <property type="component" value="Unassembled WGS sequence"/>
</dbReference>
<keyword evidence="4" id="KW-1185">Reference proteome</keyword>
<dbReference type="OrthoDB" id="5186at2759"/>
<feature type="region of interest" description="Disordered" evidence="1">
    <location>
        <begin position="1168"/>
        <end position="1216"/>
    </location>
</feature>
<dbReference type="InterPro" id="IPR011704">
    <property type="entry name" value="ATPase_dyneun-rel_AAA"/>
</dbReference>
<dbReference type="GO" id="GO:0005524">
    <property type="term" value="F:ATP binding"/>
    <property type="evidence" value="ECO:0007669"/>
    <property type="project" value="InterPro"/>
</dbReference>
<dbReference type="InterPro" id="IPR039891">
    <property type="entry name" value="VWA8"/>
</dbReference>